<keyword evidence="2" id="KW-1185">Reference proteome</keyword>
<dbReference type="InParanoid" id="G5A9J2"/>
<dbReference type="RefSeq" id="XP_009536838.1">
    <property type="nucleotide sequence ID" value="XM_009538543.1"/>
</dbReference>
<evidence type="ECO:0000313" key="2">
    <source>
        <dbReference type="Proteomes" id="UP000002640"/>
    </source>
</evidence>
<dbReference type="Proteomes" id="UP000002640">
    <property type="component" value="Unassembled WGS sequence"/>
</dbReference>
<organism evidence="1 2">
    <name type="scientific">Phytophthora sojae (strain P6497)</name>
    <name type="common">Soybean stem and root rot agent</name>
    <name type="synonym">Phytophthora megasperma f. sp. glycines</name>
    <dbReference type="NCBI Taxonomy" id="1094619"/>
    <lineage>
        <taxon>Eukaryota</taxon>
        <taxon>Sar</taxon>
        <taxon>Stramenopiles</taxon>
        <taxon>Oomycota</taxon>
        <taxon>Peronosporomycetes</taxon>
        <taxon>Peronosporales</taxon>
        <taxon>Peronosporaceae</taxon>
        <taxon>Phytophthora</taxon>
    </lineage>
</organism>
<gene>
    <name evidence="1" type="ORF">PHYSODRAFT_414659</name>
</gene>
<dbReference type="GeneID" id="20651833"/>
<evidence type="ECO:0000313" key="1">
    <source>
        <dbReference type="EMBL" id="EGZ07272.1"/>
    </source>
</evidence>
<feature type="non-terminal residue" evidence="1">
    <location>
        <position position="80"/>
    </location>
</feature>
<dbReference type="AlphaFoldDB" id="G5A9J2"/>
<name>G5A9J2_PHYSP</name>
<reference evidence="1 2" key="1">
    <citation type="journal article" date="2006" name="Science">
        <title>Phytophthora genome sequences uncover evolutionary origins and mechanisms of pathogenesis.</title>
        <authorList>
            <person name="Tyler B.M."/>
            <person name="Tripathy S."/>
            <person name="Zhang X."/>
            <person name="Dehal P."/>
            <person name="Jiang R.H."/>
            <person name="Aerts A."/>
            <person name="Arredondo F.D."/>
            <person name="Baxter L."/>
            <person name="Bensasson D."/>
            <person name="Beynon J.L."/>
            <person name="Chapman J."/>
            <person name="Damasceno C.M."/>
            <person name="Dorrance A.E."/>
            <person name="Dou D."/>
            <person name="Dickerman A.W."/>
            <person name="Dubchak I.L."/>
            <person name="Garbelotto M."/>
            <person name="Gijzen M."/>
            <person name="Gordon S.G."/>
            <person name="Govers F."/>
            <person name="Grunwald N.J."/>
            <person name="Huang W."/>
            <person name="Ivors K.L."/>
            <person name="Jones R.W."/>
            <person name="Kamoun S."/>
            <person name="Krampis K."/>
            <person name="Lamour K.H."/>
            <person name="Lee M.K."/>
            <person name="McDonald W.H."/>
            <person name="Medina M."/>
            <person name="Meijer H.J."/>
            <person name="Nordberg E.K."/>
            <person name="Maclean D.J."/>
            <person name="Ospina-Giraldo M.D."/>
            <person name="Morris P.F."/>
            <person name="Phuntumart V."/>
            <person name="Putnam N.H."/>
            <person name="Rash S."/>
            <person name="Rose J.K."/>
            <person name="Sakihama Y."/>
            <person name="Salamov A.A."/>
            <person name="Savidor A."/>
            <person name="Scheuring C.F."/>
            <person name="Smith B.M."/>
            <person name="Sobral B.W."/>
            <person name="Terry A."/>
            <person name="Torto-Alalibo T.A."/>
            <person name="Win J."/>
            <person name="Xu Z."/>
            <person name="Zhang H."/>
            <person name="Grigoriev I.V."/>
            <person name="Rokhsar D.S."/>
            <person name="Boore J.L."/>
        </authorList>
    </citation>
    <scope>NUCLEOTIDE SEQUENCE [LARGE SCALE GENOMIC DNA]</scope>
    <source>
        <strain evidence="1 2">P6497</strain>
    </source>
</reference>
<protein>
    <submittedName>
        <fullName evidence="1">Uncharacterized protein</fullName>
    </submittedName>
</protein>
<accession>G5A9J2</accession>
<dbReference type="KEGG" id="psoj:PHYSODRAFT_414659"/>
<dbReference type="EMBL" id="JH159162">
    <property type="protein sequence ID" value="EGZ07272.1"/>
    <property type="molecule type" value="Genomic_DNA"/>
</dbReference>
<sequence>MRKIFTMTAVHLSDEMPEVVVFNSEVFNALFVSYCMQSSPSFGTTLMVTAALLVQLSMSLRDVNIAAHRTELLEKHLAGE</sequence>
<proteinExistence type="predicted"/>